<organism evidence="2 3">
    <name type="scientific">Triticum urartu</name>
    <name type="common">Red wild einkorn</name>
    <name type="synonym">Crithodium urartu</name>
    <dbReference type="NCBI Taxonomy" id="4572"/>
    <lineage>
        <taxon>Eukaryota</taxon>
        <taxon>Viridiplantae</taxon>
        <taxon>Streptophyta</taxon>
        <taxon>Embryophyta</taxon>
        <taxon>Tracheophyta</taxon>
        <taxon>Spermatophyta</taxon>
        <taxon>Magnoliopsida</taxon>
        <taxon>Liliopsida</taxon>
        <taxon>Poales</taxon>
        <taxon>Poaceae</taxon>
        <taxon>BOP clade</taxon>
        <taxon>Pooideae</taxon>
        <taxon>Triticodae</taxon>
        <taxon>Triticeae</taxon>
        <taxon>Triticinae</taxon>
        <taxon>Triticum</taxon>
    </lineage>
</organism>
<dbReference type="AlphaFoldDB" id="A0A8R7QU54"/>
<reference evidence="3" key="1">
    <citation type="journal article" date="2013" name="Nature">
        <title>Draft genome of the wheat A-genome progenitor Triticum urartu.</title>
        <authorList>
            <person name="Ling H.Q."/>
            <person name="Zhao S."/>
            <person name="Liu D."/>
            <person name="Wang J."/>
            <person name="Sun H."/>
            <person name="Zhang C."/>
            <person name="Fan H."/>
            <person name="Li D."/>
            <person name="Dong L."/>
            <person name="Tao Y."/>
            <person name="Gao C."/>
            <person name="Wu H."/>
            <person name="Li Y."/>
            <person name="Cui Y."/>
            <person name="Guo X."/>
            <person name="Zheng S."/>
            <person name="Wang B."/>
            <person name="Yu K."/>
            <person name="Liang Q."/>
            <person name="Yang W."/>
            <person name="Lou X."/>
            <person name="Chen J."/>
            <person name="Feng M."/>
            <person name="Jian J."/>
            <person name="Zhang X."/>
            <person name="Luo G."/>
            <person name="Jiang Y."/>
            <person name="Liu J."/>
            <person name="Wang Z."/>
            <person name="Sha Y."/>
            <person name="Zhang B."/>
            <person name="Wu H."/>
            <person name="Tang D."/>
            <person name="Shen Q."/>
            <person name="Xue P."/>
            <person name="Zou S."/>
            <person name="Wang X."/>
            <person name="Liu X."/>
            <person name="Wang F."/>
            <person name="Yang Y."/>
            <person name="An X."/>
            <person name="Dong Z."/>
            <person name="Zhang K."/>
            <person name="Zhang X."/>
            <person name="Luo M.C."/>
            <person name="Dvorak J."/>
            <person name="Tong Y."/>
            <person name="Wang J."/>
            <person name="Yang H."/>
            <person name="Li Z."/>
            <person name="Wang D."/>
            <person name="Zhang A."/>
            <person name="Wang J."/>
        </authorList>
    </citation>
    <scope>NUCLEOTIDE SEQUENCE</scope>
    <source>
        <strain evidence="3">cv. G1812</strain>
    </source>
</reference>
<reference evidence="2" key="3">
    <citation type="submission" date="2022-06" db="UniProtKB">
        <authorList>
            <consortium name="EnsemblPlants"/>
        </authorList>
    </citation>
    <scope>IDENTIFICATION</scope>
</reference>
<evidence type="ECO:0000313" key="3">
    <source>
        <dbReference type="Proteomes" id="UP000015106"/>
    </source>
</evidence>
<protein>
    <submittedName>
        <fullName evidence="2">Uncharacterized protein</fullName>
    </submittedName>
</protein>
<dbReference type="EnsemblPlants" id="TuG1812G0600003121.01.T01">
    <property type="protein sequence ID" value="TuG1812G0600003121.01.T01.cds301527"/>
    <property type="gene ID" value="TuG1812G0600003121.01"/>
</dbReference>
<dbReference type="Gramene" id="TuG1812G0600003121.01.T01">
    <property type="protein sequence ID" value="TuG1812G0600003121.01.T01.cds301527"/>
    <property type="gene ID" value="TuG1812G0600003121.01"/>
</dbReference>
<evidence type="ECO:0000256" key="1">
    <source>
        <dbReference type="SAM" id="MobiDB-lite"/>
    </source>
</evidence>
<keyword evidence="3" id="KW-1185">Reference proteome</keyword>
<proteinExistence type="predicted"/>
<feature type="compositionally biased region" description="Low complexity" evidence="1">
    <location>
        <begin position="12"/>
        <end position="29"/>
    </location>
</feature>
<feature type="region of interest" description="Disordered" evidence="1">
    <location>
        <begin position="1"/>
        <end position="67"/>
    </location>
</feature>
<evidence type="ECO:0000313" key="2">
    <source>
        <dbReference type="EnsemblPlants" id="TuG1812G0600003121.01.T01.cds301527"/>
    </source>
</evidence>
<dbReference type="Proteomes" id="UP000015106">
    <property type="component" value="Chromosome 6"/>
</dbReference>
<reference evidence="2" key="2">
    <citation type="submission" date="2018-03" db="EMBL/GenBank/DDBJ databases">
        <title>The Triticum urartu genome reveals the dynamic nature of wheat genome evolution.</title>
        <authorList>
            <person name="Ling H."/>
            <person name="Ma B."/>
            <person name="Shi X."/>
            <person name="Liu H."/>
            <person name="Dong L."/>
            <person name="Sun H."/>
            <person name="Cao Y."/>
            <person name="Gao Q."/>
            <person name="Zheng S."/>
            <person name="Li Y."/>
            <person name="Yu Y."/>
            <person name="Du H."/>
            <person name="Qi M."/>
            <person name="Li Y."/>
            <person name="Yu H."/>
            <person name="Cui Y."/>
            <person name="Wang N."/>
            <person name="Chen C."/>
            <person name="Wu H."/>
            <person name="Zhao Y."/>
            <person name="Zhang J."/>
            <person name="Li Y."/>
            <person name="Zhou W."/>
            <person name="Zhang B."/>
            <person name="Hu W."/>
            <person name="Eijk M."/>
            <person name="Tang J."/>
            <person name="Witsenboer H."/>
            <person name="Zhao S."/>
            <person name="Li Z."/>
            <person name="Zhang A."/>
            <person name="Wang D."/>
            <person name="Liang C."/>
        </authorList>
    </citation>
    <scope>NUCLEOTIDE SEQUENCE [LARGE SCALE GENOMIC DNA]</scope>
    <source>
        <strain evidence="2">cv. G1812</strain>
    </source>
</reference>
<accession>A0A8R7QU54</accession>
<name>A0A8R7QU54_TRIUA</name>
<sequence>MRWKGDRASSLTSCPPSAEPAPAAAAAATTGGGGGLDSATSGGPTLPIDSRFPRLPGSHGSSRVPIK</sequence>